<dbReference type="PROSITE" id="PS50112">
    <property type="entry name" value="PAS"/>
    <property type="match status" value="1"/>
</dbReference>
<accession>A0A643FEW5</accession>
<evidence type="ECO:0000259" key="1">
    <source>
        <dbReference type="PROSITE" id="PS50112"/>
    </source>
</evidence>
<dbReference type="SUPFAM" id="SSF55073">
    <property type="entry name" value="Nucleotide cyclase"/>
    <property type="match status" value="1"/>
</dbReference>
<feature type="domain" description="PAC" evidence="2">
    <location>
        <begin position="123"/>
        <end position="175"/>
    </location>
</feature>
<dbReference type="PROSITE" id="PS50113">
    <property type="entry name" value="PAC"/>
    <property type="match status" value="1"/>
</dbReference>
<dbReference type="Pfam" id="PF08448">
    <property type="entry name" value="PAS_4"/>
    <property type="match status" value="1"/>
</dbReference>
<dbReference type="GO" id="GO:0003824">
    <property type="term" value="F:catalytic activity"/>
    <property type="evidence" value="ECO:0007669"/>
    <property type="project" value="UniProtKB-ARBA"/>
</dbReference>
<dbReference type="PANTHER" id="PTHR44757">
    <property type="entry name" value="DIGUANYLATE CYCLASE DGCP"/>
    <property type="match status" value="1"/>
</dbReference>
<dbReference type="InterPro" id="IPR000700">
    <property type="entry name" value="PAS-assoc_C"/>
</dbReference>
<organism evidence="4 5">
    <name type="scientific">Ideonella dechloratans</name>
    <dbReference type="NCBI Taxonomy" id="36863"/>
    <lineage>
        <taxon>Bacteria</taxon>
        <taxon>Pseudomonadati</taxon>
        <taxon>Pseudomonadota</taxon>
        <taxon>Betaproteobacteria</taxon>
        <taxon>Burkholderiales</taxon>
        <taxon>Sphaerotilaceae</taxon>
        <taxon>Ideonella</taxon>
    </lineage>
</organism>
<dbReference type="NCBIfam" id="TIGR00254">
    <property type="entry name" value="GGDEF"/>
    <property type="match status" value="1"/>
</dbReference>
<dbReference type="Proteomes" id="UP000430120">
    <property type="component" value="Unassembled WGS sequence"/>
</dbReference>
<evidence type="ECO:0000313" key="5">
    <source>
        <dbReference type="Proteomes" id="UP000430120"/>
    </source>
</evidence>
<dbReference type="OrthoDB" id="9813903at2"/>
<dbReference type="SUPFAM" id="SSF55785">
    <property type="entry name" value="PYP-like sensor domain (PAS domain)"/>
    <property type="match status" value="1"/>
</dbReference>
<dbReference type="InterPro" id="IPR052155">
    <property type="entry name" value="Biofilm_reg_signaling"/>
</dbReference>
<evidence type="ECO:0000313" key="4">
    <source>
        <dbReference type="EMBL" id="KAB0583805.1"/>
    </source>
</evidence>
<protein>
    <submittedName>
        <fullName evidence="4">GGDEF domain-containing protein</fullName>
    </submittedName>
</protein>
<gene>
    <name evidence="4" type="ORF">F7Q92_05945</name>
</gene>
<dbReference type="FunFam" id="3.30.70.270:FF:000001">
    <property type="entry name" value="Diguanylate cyclase domain protein"/>
    <property type="match status" value="1"/>
</dbReference>
<dbReference type="NCBIfam" id="TIGR00229">
    <property type="entry name" value="sensory_box"/>
    <property type="match status" value="1"/>
</dbReference>
<evidence type="ECO:0000259" key="3">
    <source>
        <dbReference type="PROSITE" id="PS50887"/>
    </source>
</evidence>
<dbReference type="InterPro" id="IPR000160">
    <property type="entry name" value="GGDEF_dom"/>
</dbReference>
<dbReference type="SMART" id="SM00267">
    <property type="entry name" value="GGDEF"/>
    <property type="match status" value="1"/>
</dbReference>
<sequence>MGAVGSWRTRFRAAWRAAAAAWAAPEQPPVRPPLSLALATATDAPSGQHVQRQNDILRAITESLPATVVIVDSTGRYRFVNSAFERLVGRPARDIIGRTAVEVLGAEEVARRMPYMQRAFAGESVDFVLEYPAEAGSTFLALSCIPLKVDGAFDGFVGISQDITAQRREQQRLAHLAERDPLTGLFNRTGLAQRLEDERQRPDAGPIALLYIDLDHFKPVNDRMGHLAGDRVLQLFARRLVQSVRSTDVVARLGGDEFAILLTGMHDLALARIVADKVLRAAERPFEVDGVSVSVGASIGVAVLPPEQAGLRALLAQADIQLYRAKSAGRGQFCTEFAELID</sequence>
<dbReference type="CDD" id="cd00130">
    <property type="entry name" value="PAS"/>
    <property type="match status" value="1"/>
</dbReference>
<dbReference type="SMART" id="SM00091">
    <property type="entry name" value="PAS"/>
    <property type="match status" value="1"/>
</dbReference>
<dbReference type="AlphaFoldDB" id="A0A643FEW5"/>
<dbReference type="Gene3D" id="3.30.70.270">
    <property type="match status" value="1"/>
</dbReference>
<dbReference type="InterPro" id="IPR035965">
    <property type="entry name" value="PAS-like_dom_sf"/>
</dbReference>
<dbReference type="InterPro" id="IPR029787">
    <property type="entry name" value="Nucleotide_cyclase"/>
</dbReference>
<dbReference type="Pfam" id="PF00990">
    <property type="entry name" value="GGDEF"/>
    <property type="match status" value="1"/>
</dbReference>
<feature type="domain" description="PAS" evidence="1">
    <location>
        <begin position="53"/>
        <end position="123"/>
    </location>
</feature>
<dbReference type="PANTHER" id="PTHR44757:SF2">
    <property type="entry name" value="BIOFILM ARCHITECTURE MAINTENANCE PROTEIN MBAA"/>
    <property type="match status" value="1"/>
</dbReference>
<dbReference type="InterPro" id="IPR043128">
    <property type="entry name" value="Rev_trsase/Diguanyl_cyclase"/>
</dbReference>
<dbReference type="Gene3D" id="3.30.450.20">
    <property type="entry name" value="PAS domain"/>
    <property type="match status" value="1"/>
</dbReference>
<name>A0A643FEW5_IDEDE</name>
<dbReference type="InterPro" id="IPR000014">
    <property type="entry name" value="PAS"/>
</dbReference>
<feature type="domain" description="GGDEF" evidence="3">
    <location>
        <begin position="205"/>
        <end position="338"/>
    </location>
</feature>
<evidence type="ECO:0000259" key="2">
    <source>
        <dbReference type="PROSITE" id="PS50113"/>
    </source>
</evidence>
<keyword evidence="5" id="KW-1185">Reference proteome</keyword>
<proteinExistence type="predicted"/>
<dbReference type="InterPro" id="IPR013656">
    <property type="entry name" value="PAS_4"/>
</dbReference>
<reference evidence="4 5" key="1">
    <citation type="submission" date="2019-09" db="EMBL/GenBank/DDBJ databases">
        <title>Draft genome sequences of 48 bacterial type strains from the CCUG.</title>
        <authorList>
            <person name="Tunovic T."/>
            <person name="Pineiro-Iglesias B."/>
            <person name="Unosson C."/>
            <person name="Inganas E."/>
            <person name="Ohlen M."/>
            <person name="Cardew S."/>
            <person name="Jensie-Markopoulos S."/>
            <person name="Salva-Serra F."/>
            <person name="Jaen-Luchoro D."/>
            <person name="Karlsson R."/>
            <person name="Svensson-Stadler L."/>
            <person name="Chun J."/>
            <person name="Moore E."/>
        </authorList>
    </citation>
    <scope>NUCLEOTIDE SEQUENCE [LARGE SCALE GENOMIC DNA]</scope>
    <source>
        <strain evidence="4 5">CCUG 30977</strain>
    </source>
</reference>
<dbReference type="CDD" id="cd01949">
    <property type="entry name" value="GGDEF"/>
    <property type="match status" value="1"/>
</dbReference>
<comment type="caution">
    <text evidence="4">The sequence shown here is derived from an EMBL/GenBank/DDBJ whole genome shotgun (WGS) entry which is preliminary data.</text>
</comment>
<dbReference type="EMBL" id="VZPB01000010">
    <property type="protein sequence ID" value="KAB0583805.1"/>
    <property type="molecule type" value="Genomic_DNA"/>
</dbReference>
<dbReference type="PROSITE" id="PS50887">
    <property type="entry name" value="GGDEF"/>
    <property type="match status" value="1"/>
</dbReference>